<feature type="transmembrane region" description="Helical" evidence="6">
    <location>
        <begin position="333"/>
        <end position="355"/>
    </location>
</feature>
<dbReference type="PROSITE" id="PS50850">
    <property type="entry name" value="MFS"/>
    <property type="match status" value="1"/>
</dbReference>
<keyword evidence="2" id="KW-1003">Cell membrane</keyword>
<dbReference type="InterPro" id="IPR011701">
    <property type="entry name" value="MFS"/>
</dbReference>
<feature type="domain" description="Major facilitator superfamily (MFS) profile" evidence="7">
    <location>
        <begin position="4"/>
        <end position="388"/>
    </location>
</feature>
<evidence type="ECO:0000256" key="1">
    <source>
        <dbReference type="ARBA" id="ARBA00004651"/>
    </source>
</evidence>
<dbReference type="Proteomes" id="UP000194040">
    <property type="component" value="Unassembled WGS sequence"/>
</dbReference>
<evidence type="ECO:0000313" key="9">
    <source>
        <dbReference type="Proteomes" id="UP000194040"/>
    </source>
</evidence>
<dbReference type="EMBL" id="LUTQ01000012">
    <property type="protein sequence ID" value="OSN10883.1"/>
    <property type="molecule type" value="Genomic_DNA"/>
</dbReference>
<dbReference type="PANTHER" id="PTHR43124:SF3">
    <property type="entry name" value="CHLORAMPHENICOL EFFLUX PUMP RV0191"/>
    <property type="match status" value="1"/>
</dbReference>
<protein>
    <submittedName>
        <fullName evidence="8">MFS transporter</fullName>
    </submittedName>
</protein>
<keyword evidence="9" id="KW-1185">Reference proteome</keyword>
<evidence type="ECO:0000313" key="8">
    <source>
        <dbReference type="EMBL" id="OSN10883.1"/>
    </source>
</evidence>
<organism evidence="8 9">
    <name type="scientific">Lonsdalea iberica</name>
    <dbReference type="NCBI Taxonomy" id="1082703"/>
    <lineage>
        <taxon>Bacteria</taxon>
        <taxon>Pseudomonadati</taxon>
        <taxon>Pseudomonadota</taxon>
        <taxon>Gammaproteobacteria</taxon>
        <taxon>Enterobacterales</taxon>
        <taxon>Pectobacteriaceae</taxon>
        <taxon>Lonsdalea</taxon>
    </lineage>
</organism>
<evidence type="ECO:0000256" key="2">
    <source>
        <dbReference type="ARBA" id="ARBA00022475"/>
    </source>
</evidence>
<feature type="transmembrane region" description="Helical" evidence="6">
    <location>
        <begin position="156"/>
        <end position="178"/>
    </location>
</feature>
<comment type="caution">
    <text evidence="8">The sequence shown here is derived from an EMBL/GenBank/DDBJ whole genome shotgun (WGS) entry which is preliminary data.</text>
</comment>
<evidence type="ECO:0000256" key="4">
    <source>
        <dbReference type="ARBA" id="ARBA00022989"/>
    </source>
</evidence>
<feature type="transmembrane region" description="Helical" evidence="6">
    <location>
        <begin position="203"/>
        <end position="224"/>
    </location>
</feature>
<keyword evidence="5 6" id="KW-0472">Membrane</keyword>
<dbReference type="CDD" id="cd17324">
    <property type="entry name" value="MFS_NepI_like"/>
    <property type="match status" value="1"/>
</dbReference>
<dbReference type="Pfam" id="PF07690">
    <property type="entry name" value="MFS_1"/>
    <property type="match status" value="2"/>
</dbReference>
<gene>
    <name evidence="8" type="ORF">AU512_05680</name>
</gene>
<dbReference type="InterPro" id="IPR050189">
    <property type="entry name" value="MFS_Efflux_Transporters"/>
</dbReference>
<evidence type="ECO:0000259" key="7">
    <source>
        <dbReference type="PROSITE" id="PS50850"/>
    </source>
</evidence>
<dbReference type="Gene3D" id="1.20.1250.20">
    <property type="entry name" value="MFS general substrate transporter like domains"/>
    <property type="match status" value="2"/>
</dbReference>
<dbReference type="InterPro" id="IPR020846">
    <property type="entry name" value="MFS_dom"/>
</dbReference>
<dbReference type="PANTHER" id="PTHR43124">
    <property type="entry name" value="PURINE EFFLUX PUMP PBUE"/>
    <property type="match status" value="1"/>
</dbReference>
<feature type="transmembrane region" description="Helical" evidence="6">
    <location>
        <begin position="236"/>
        <end position="257"/>
    </location>
</feature>
<keyword evidence="3 6" id="KW-0812">Transmembrane</keyword>
<reference evidence="8 9" key="1">
    <citation type="submission" date="2016-02" db="EMBL/GenBank/DDBJ databases">
        <title>Species-wide whole genome sequencing reveals diversity, host range in Lonsdalea quercina.</title>
        <authorList>
            <person name="Li Y."/>
        </authorList>
    </citation>
    <scope>NUCLEOTIDE SEQUENCE [LARGE SCALE GENOMIC DNA]</scope>
    <source>
        <strain evidence="8 9">LMG 26265</strain>
    </source>
</reference>
<feature type="transmembrane region" description="Helical" evidence="6">
    <location>
        <begin position="7"/>
        <end position="30"/>
    </location>
</feature>
<evidence type="ECO:0000256" key="5">
    <source>
        <dbReference type="ARBA" id="ARBA00023136"/>
    </source>
</evidence>
<feature type="transmembrane region" description="Helical" evidence="6">
    <location>
        <begin position="128"/>
        <end position="150"/>
    </location>
</feature>
<dbReference type="RefSeq" id="WP_094100545.1">
    <property type="nucleotide sequence ID" value="NZ_LUTQ01000012.1"/>
</dbReference>
<dbReference type="SUPFAM" id="SSF103473">
    <property type="entry name" value="MFS general substrate transporter"/>
    <property type="match status" value="1"/>
</dbReference>
<name>A0ABX3XH07_9GAMM</name>
<feature type="transmembrane region" description="Helical" evidence="6">
    <location>
        <begin position="70"/>
        <end position="88"/>
    </location>
</feature>
<feature type="transmembrane region" description="Helical" evidence="6">
    <location>
        <begin position="94"/>
        <end position="116"/>
    </location>
</feature>
<keyword evidence="4 6" id="KW-1133">Transmembrane helix</keyword>
<accession>A0ABX3XH07</accession>
<dbReference type="InterPro" id="IPR036259">
    <property type="entry name" value="MFS_trans_sf"/>
</dbReference>
<comment type="subcellular location">
    <subcellularLocation>
        <location evidence="1">Cell membrane</location>
        <topology evidence="1">Multi-pass membrane protein</topology>
    </subcellularLocation>
</comment>
<evidence type="ECO:0000256" key="6">
    <source>
        <dbReference type="SAM" id="Phobius"/>
    </source>
</evidence>
<sequence length="393" mass="40656">MPAVIYVFSLCAFAVGFTEFITIGLVSAIANDLHLDVTRIGLTVTTYAAGVVIGAPILTALAARWSRKYLILYAILMFSVGNVIAGFSDSLLPLLFARLLSGLAHGVFFAVASSVATRLVAPERAGSALSLVFGGVTVAMSLGVPVGAWLGSILHWPMIFFVIAACGLLGSLGIVALMPTGPGEAATKSAGLRDLGVLLDRRLLAGASIPMLSYTGSFAFYTFVSPMLLQVTQVSVETASVALFAYGVGAAFGNILGGRLTDRQGMDRASVIPLVGIVLSLVMMAFALHNPVAMIGLVALLGLSTYGAIPPLQSRILMLAGRYQSQAMDVASGMNIAAFNAGVVFGSGIGGVVINVWGLPFLAPVGAIIVVIAVIALIWQIILPSMKAPRSRG</sequence>
<feature type="transmembrane region" description="Helical" evidence="6">
    <location>
        <begin position="294"/>
        <end position="312"/>
    </location>
</feature>
<evidence type="ECO:0000256" key="3">
    <source>
        <dbReference type="ARBA" id="ARBA00022692"/>
    </source>
</evidence>
<feature type="transmembrane region" description="Helical" evidence="6">
    <location>
        <begin position="269"/>
        <end position="288"/>
    </location>
</feature>
<proteinExistence type="predicted"/>
<feature type="transmembrane region" description="Helical" evidence="6">
    <location>
        <begin position="42"/>
        <end position="63"/>
    </location>
</feature>
<feature type="transmembrane region" description="Helical" evidence="6">
    <location>
        <begin position="361"/>
        <end position="383"/>
    </location>
</feature>